<sequence>MTPLLNDLDYLEELTNCLTNALARLVQLRPPDPITFIERSLRHHRRLHPASYQGREARSLNVSNEKTPIVSPDMPDGCHEPRSDITPQAGETFKPRGKQAIIDTAVDYGADFIVDDYSDSVDPSNIVHKHSKLDFRSIGDLFDDDDFG</sequence>
<comment type="caution">
    <text evidence="2">The sequence shown here is derived from an EMBL/GenBank/DDBJ whole genome shotgun (WGS) entry which is preliminary data.</text>
</comment>
<gene>
    <name evidence="2" type="ORF">RRG08_056359</name>
</gene>
<name>A0AAE1D2Y0_9GAST</name>
<evidence type="ECO:0000313" key="3">
    <source>
        <dbReference type="Proteomes" id="UP001283361"/>
    </source>
</evidence>
<evidence type="ECO:0000256" key="1">
    <source>
        <dbReference type="SAM" id="MobiDB-lite"/>
    </source>
</evidence>
<accession>A0AAE1D2Y0</accession>
<protein>
    <submittedName>
        <fullName evidence="2">Uncharacterized protein</fullName>
    </submittedName>
</protein>
<feature type="region of interest" description="Disordered" evidence="1">
    <location>
        <begin position="50"/>
        <end position="96"/>
    </location>
</feature>
<organism evidence="2 3">
    <name type="scientific">Elysia crispata</name>
    <name type="common">lettuce slug</name>
    <dbReference type="NCBI Taxonomy" id="231223"/>
    <lineage>
        <taxon>Eukaryota</taxon>
        <taxon>Metazoa</taxon>
        <taxon>Spiralia</taxon>
        <taxon>Lophotrochozoa</taxon>
        <taxon>Mollusca</taxon>
        <taxon>Gastropoda</taxon>
        <taxon>Heterobranchia</taxon>
        <taxon>Euthyneura</taxon>
        <taxon>Panpulmonata</taxon>
        <taxon>Sacoglossa</taxon>
        <taxon>Placobranchoidea</taxon>
        <taxon>Plakobranchidae</taxon>
        <taxon>Elysia</taxon>
    </lineage>
</organism>
<dbReference type="Proteomes" id="UP001283361">
    <property type="component" value="Unassembled WGS sequence"/>
</dbReference>
<keyword evidence="3" id="KW-1185">Reference proteome</keyword>
<dbReference type="InterPro" id="IPR049630">
    <property type="entry name" value="DYDC-like_DD"/>
</dbReference>
<reference evidence="2" key="1">
    <citation type="journal article" date="2023" name="G3 (Bethesda)">
        <title>A reference genome for the long-term kleptoplast-retaining sea slug Elysia crispata morphotype clarki.</title>
        <authorList>
            <person name="Eastman K.E."/>
            <person name="Pendleton A.L."/>
            <person name="Shaikh M.A."/>
            <person name="Suttiyut T."/>
            <person name="Ogas R."/>
            <person name="Tomko P."/>
            <person name="Gavelis G."/>
            <person name="Widhalm J.R."/>
            <person name="Wisecaver J.H."/>
        </authorList>
    </citation>
    <scope>NUCLEOTIDE SEQUENCE</scope>
    <source>
        <strain evidence="2">ECLA1</strain>
    </source>
</reference>
<evidence type="ECO:0000313" key="2">
    <source>
        <dbReference type="EMBL" id="KAK3753468.1"/>
    </source>
</evidence>
<dbReference type="EMBL" id="JAWDGP010005712">
    <property type="protein sequence ID" value="KAK3753468.1"/>
    <property type="molecule type" value="Genomic_DNA"/>
</dbReference>
<dbReference type="CDD" id="cd22966">
    <property type="entry name" value="DD_DYDC-like"/>
    <property type="match status" value="1"/>
</dbReference>
<dbReference type="AlphaFoldDB" id="A0AAE1D2Y0"/>
<proteinExistence type="predicted"/>